<dbReference type="GO" id="GO:0003700">
    <property type="term" value="F:DNA-binding transcription factor activity"/>
    <property type="evidence" value="ECO:0007669"/>
    <property type="project" value="InterPro"/>
</dbReference>
<organism evidence="4 5">
    <name type="scientific">Pseudomonas putida</name>
    <name type="common">Arthrobacter siderocapsulatus</name>
    <dbReference type="NCBI Taxonomy" id="303"/>
    <lineage>
        <taxon>Bacteria</taxon>
        <taxon>Pseudomonadati</taxon>
        <taxon>Pseudomonadota</taxon>
        <taxon>Gammaproteobacteria</taxon>
        <taxon>Pseudomonadales</taxon>
        <taxon>Pseudomonadaceae</taxon>
        <taxon>Pseudomonas</taxon>
    </lineage>
</organism>
<sequence>MTTPSNDHVETVRQFNRFYTQQIGVLQEHLNQAEFSLTESRILFELGARAALTSADLCQLLGLNAGYLSRIINGFEKKQLIEKTRSASDARASELKLTDAGRGVLEDLEQASRQAVGALLQRLPAPQQEQLVQAMTQVRQLLGDRSTSYLLRDPQAGDMGIVVQQQAALYTREYGWNSEFEALVSEIVAKFLREFDRTCERCWIAEKDGKVVGSIFVVRHDDKTAKLRMLYVDASARGLGIGKRLIEECLSFARHAGYEKMMLWTTSILTDARRLYQKAGFELIEEEPMHSFGKDLVSETWMRDL</sequence>
<dbReference type="PROSITE" id="PS51186">
    <property type="entry name" value="GNAT"/>
    <property type="match status" value="1"/>
</dbReference>
<dbReference type="AlphaFoldDB" id="A0A2Z4REJ4"/>
<keyword evidence="1 4" id="KW-0808">Transferase</keyword>
<protein>
    <submittedName>
        <fullName evidence="4">GNAT family N-acetyltransferase</fullName>
    </submittedName>
</protein>
<dbReference type="GO" id="GO:0008080">
    <property type="term" value="F:N-acetyltransferase activity"/>
    <property type="evidence" value="ECO:0007669"/>
    <property type="project" value="InterPro"/>
</dbReference>
<proteinExistence type="predicted"/>
<dbReference type="RefSeq" id="WP_110962205.1">
    <property type="nucleotide sequence ID" value="NZ_CP029693.1"/>
</dbReference>
<dbReference type="OrthoDB" id="273614at2"/>
<dbReference type="EMBL" id="CP029693">
    <property type="protein sequence ID" value="AWY38384.1"/>
    <property type="molecule type" value="Genomic_DNA"/>
</dbReference>
<dbReference type="Pfam" id="PF00583">
    <property type="entry name" value="Acetyltransf_1"/>
    <property type="match status" value="1"/>
</dbReference>
<dbReference type="SUPFAM" id="SSF46785">
    <property type="entry name" value="Winged helix' DNA-binding domain"/>
    <property type="match status" value="1"/>
</dbReference>
<accession>A0A2Z4REJ4</accession>
<dbReference type="InterPro" id="IPR000182">
    <property type="entry name" value="GNAT_dom"/>
</dbReference>
<feature type="domain" description="N-acetyltransferase" evidence="3">
    <location>
        <begin position="149"/>
        <end position="305"/>
    </location>
</feature>
<dbReference type="Proteomes" id="UP000250299">
    <property type="component" value="Chromosome"/>
</dbReference>
<dbReference type="InterPro" id="IPR000835">
    <property type="entry name" value="HTH_MarR-typ"/>
</dbReference>
<dbReference type="Gene3D" id="3.40.630.30">
    <property type="match status" value="1"/>
</dbReference>
<evidence type="ECO:0000256" key="1">
    <source>
        <dbReference type="ARBA" id="ARBA00022679"/>
    </source>
</evidence>
<dbReference type="Pfam" id="PF12802">
    <property type="entry name" value="MarR_2"/>
    <property type="match status" value="1"/>
</dbReference>
<feature type="domain" description="HTH marR-type" evidence="2">
    <location>
        <begin position="5"/>
        <end position="140"/>
    </location>
</feature>
<evidence type="ECO:0000313" key="4">
    <source>
        <dbReference type="EMBL" id="AWY38384.1"/>
    </source>
</evidence>
<dbReference type="CDD" id="cd04301">
    <property type="entry name" value="NAT_SF"/>
    <property type="match status" value="1"/>
</dbReference>
<dbReference type="InterPro" id="IPR036388">
    <property type="entry name" value="WH-like_DNA-bd_sf"/>
</dbReference>
<dbReference type="InterPro" id="IPR036390">
    <property type="entry name" value="WH_DNA-bd_sf"/>
</dbReference>
<dbReference type="Gene3D" id="1.10.10.10">
    <property type="entry name" value="Winged helix-like DNA-binding domain superfamily/Winged helix DNA-binding domain"/>
    <property type="match status" value="1"/>
</dbReference>
<dbReference type="SUPFAM" id="SSF55729">
    <property type="entry name" value="Acyl-CoA N-acyltransferases (Nat)"/>
    <property type="match status" value="1"/>
</dbReference>
<evidence type="ECO:0000259" key="2">
    <source>
        <dbReference type="PROSITE" id="PS50995"/>
    </source>
</evidence>
<dbReference type="SMART" id="SM00347">
    <property type="entry name" value="HTH_MARR"/>
    <property type="match status" value="1"/>
</dbReference>
<dbReference type="InterPro" id="IPR016181">
    <property type="entry name" value="Acyl_CoA_acyltransferase"/>
</dbReference>
<dbReference type="PANTHER" id="PTHR13947:SF37">
    <property type="entry name" value="LD18367P"/>
    <property type="match status" value="1"/>
</dbReference>
<dbReference type="PROSITE" id="PS50995">
    <property type="entry name" value="HTH_MARR_2"/>
    <property type="match status" value="1"/>
</dbReference>
<dbReference type="PANTHER" id="PTHR13947">
    <property type="entry name" value="GNAT FAMILY N-ACETYLTRANSFERASE"/>
    <property type="match status" value="1"/>
</dbReference>
<reference evidence="4 5" key="1">
    <citation type="submission" date="2018-05" db="EMBL/GenBank/DDBJ databases">
        <title>Whole genome sequence of Pseudomonas putida JBC17.</title>
        <authorList>
            <person name="Lee Y.H."/>
            <person name="David K."/>
        </authorList>
    </citation>
    <scope>NUCLEOTIDE SEQUENCE [LARGE SCALE GENOMIC DNA]</scope>
    <source>
        <strain evidence="4 5">JBC17</strain>
    </source>
</reference>
<dbReference type="InterPro" id="IPR050769">
    <property type="entry name" value="NAT_camello-type"/>
</dbReference>
<name>A0A2Z4REJ4_PSEPU</name>
<evidence type="ECO:0000313" key="5">
    <source>
        <dbReference type="Proteomes" id="UP000250299"/>
    </source>
</evidence>
<dbReference type="PRINTS" id="PR00598">
    <property type="entry name" value="HTHMARR"/>
</dbReference>
<gene>
    <name evidence="4" type="ORF">DKY63_00080</name>
</gene>
<evidence type="ECO:0000259" key="3">
    <source>
        <dbReference type="PROSITE" id="PS51186"/>
    </source>
</evidence>